<keyword evidence="5" id="KW-0597">Phosphoprotein</keyword>
<evidence type="ECO:0000256" key="9">
    <source>
        <dbReference type="ARBA" id="ARBA00023163"/>
    </source>
</evidence>
<dbReference type="PANTHER" id="PTHR10528">
    <property type="entry name" value="AF4/FMR2 FAMILY MEMBER"/>
    <property type="match status" value="1"/>
</dbReference>
<evidence type="ECO:0000256" key="2">
    <source>
        <dbReference type="ARBA" id="ARBA00007354"/>
    </source>
</evidence>
<proteinExistence type="inferred from homology"/>
<dbReference type="GO" id="GO:0003677">
    <property type="term" value="F:DNA binding"/>
    <property type="evidence" value="ECO:0007669"/>
    <property type="project" value="UniProtKB-KW"/>
</dbReference>
<dbReference type="Proteomes" id="UP000440578">
    <property type="component" value="Unassembled WGS sequence"/>
</dbReference>
<dbReference type="GO" id="GO:0007366">
    <property type="term" value="P:periodic partitioning by pair rule gene"/>
    <property type="evidence" value="ECO:0007669"/>
    <property type="project" value="UniProtKB-KW"/>
</dbReference>
<dbReference type="OrthoDB" id="6382204at2759"/>
<evidence type="ECO:0000256" key="11">
    <source>
        <dbReference type="ARBA" id="ARBA00024653"/>
    </source>
</evidence>
<gene>
    <name evidence="14" type="primary">AFF2</name>
    <name evidence="14" type="ORF">FJT64_002493</name>
</gene>
<evidence type="ECO:0000313" key="14">
    <source>
        <dbReference type="EMBL" id="KAF0305873.1"/>
    </source>
</evidence>
<comment type="function">
    <text evidence="11">Has a role in transcriptional regulation. Acts in parallel with the Ras/MAPK and the PI3K/PKB pathways in the control of cell identity and cellular growth. Essential for regulation of the cytoskeleton and cell growth but not for cell proliferation or growth rate. Required specifically for the microtubule-based basal transport of lipid droplets. Plays a partially redundant function downstream of Raf in cell fate specification in the developing eye. Pair-rule protein that regulates embryonic cellularization, gastrulation and segmentation.</text>
</comment>
<evidence type="ECO:0000313" key="15">
    <source>
        <dbReference type="Proteomes" id="UP000440578"/>
    </source>
</evidence>
<evidence type="ECO:0000256" key="5">
    <source>
        <dbReference type="ARBA" id="ARBA00022553"/>
    </source>
</evidence>
<keyword evidence="10" id="KW-0539">Nucleus</keyword>
<dbReference type="EMBL" id="VIIS01000714">
    <property type="protein sequence ID" value="KAF0305873.1"/>
    <property type="molecule type" value="Genomic_DNA"/>
</dbReference>
<dbReference type="AlphaFoldDB" id="A0A6A4WIG0"/>
<dbReference type="GO" id="GO:0010468">
    <property type="term" value="P:regulation of gene expression"/>
    <property type="evidence" value="ECO:0007669"/>
    <property type="project" value="InterPro"/>
</dbReference>
<evidence type="ECO:0000256" key="10">
    <source>
        <dbReference type="ARBA" id="ARBA00023242"/>
    </source>
</evidence>
<evidence type="ECO:0000256" key="12">
    <source>
        <dbReference type="ARBA" id="ARBA00032149"/>
    </source>
</evidence>
<evidence type="ECO:0000256" key="4">
    <source>
        <dbReference type="ARBA" id="ARBA00022473"/>
    </source>
</evidence>
<reference evidence="14 15" key="1">
    <citation type="submission" date="2019-07" db="EMBL/GenBank/DDBJ databases">
        <title>Draft genome assembly of a fouling barnacle, Amphibalanus amphitrite (Darwin, 1854): The first reference genome for Thecostraca.</title>
        <authorList>
            <person name="Kim W."/>
        </authorList>
    </citation>
    <scope>NUCLEOTIDE SEQUENCE [LARGE SCALE GENOMIC DNA]</scope>
    <source>
        <strain evidence="14">SNU_AA5</strain>
        <tissue evidence="14">Soma without cirri and trophi</tissue>
    </source>
</reference>
<sequence>MLRLSSATYRKQGRRPTAIDDKMQALLLRCQGLIYLRLFRLRETELRRLQRQNAEMKAQSLCERLAADPSCAVPVEMFRALLWCNEQYTHLQNSLDYWEQAERQLQAAQETAQFFSEVDCAMGGLVSTSSLLSLVYYIRETTRRLQDMHSRTGP</sequence>
<comment type="caution">
    <text evidence="14">The sequence shown here is derived from an EMBL/GenBank/DDBJ whole genome shotgun (WGS) entry which is preliminary data.</text>
</comment>
<organism evidence="14 15">
    <name type="scientific">Amphibalanus amphitrite</name>
    <name type="common">Striped barnacle</name>
    <name type="synonym">Balanus amphitrite</name>
    <dbReference type="NCBI Taxonomy" id="1232801"/>
    <lineage>
        <taxon>Eukaryota</taxon>
        <taxon>Metazoa</taxon>
        <taxon>Ecdysozoa</taxon>
        <taxon>Arthropoda</taxon>
        <taxon>Crustacea</taxon>
        <taxon>Multicrustacea</taxon>
        <taxon>Cirripedia</taxon>
        <taxon>Thoracica</taxon>
        <taxon>Thoracicalcarea</taxon>
        <taxon>Balanomorpha</taxon>
        <taxon>Balanoidea</taxon>
        <taxon>Balanidae</taxon>
        <taxon>Amphibalaninae</taxon>
        <taxon>Amphibalanus</taxon>
    </lineage>
</organism>
<dbReference type="InterPro" id="IPR043640">
    <property type="entry name" value="AF4/FMR2_CHD"/>
</dbReference>
<evidence type="ECO:0000256" key="8">
    <source>
        <dbReference type="ARBA" id="ARBA00023125"/>
    </source>
</evidence>
<keyword evidence="4" id="KW-0217">Developmental protein</keyword>
<dbReference type="Pfam" id="PF18876">
    <property type="entry name" value="AFF4_CHD"/>
    <property type="match status" value="1"/>
</dbReference>
<evidence type="ECO:0000256" key="7">
    <source>
        <dbReference type="ARBA" id="ARBA00023015"/>
    </source>
</evidence>
<comment type="similarity">
    <text evidence="2">Belongs to the AF4 family.</text>
</comment>
<accession>A0A6A4WIG0</accession>
<comment type="subcellular location">
    <subcellularLocation>
        <location evidence="1">Nucleus</location>
    </subcellularLocation>
</comment>
<feature type="domain" description="AF4/FMR2 C-terminal homology" evidence="13">
    <location>
        <begin position="90"/>
        <end position="147"/>
    </location>
</feature>
<keyword evidence="15" id="KW-1185">Reference proteome</keyword>
<name>A0A6A4WIG0_AMPAM</name>
<dbReference type="GO" id="GO:0032783">
    <property type="term" value="C:super elongation complex"/>
    <property type="evidence" value="ECO:0007669"/>
    <property type="project" value="TreeGrafter"/>
</dbReference>
<keyword evidence="9" id="KW-0804">Transcription</keyword>
<dbReference type="InterPro" id="IPR007797">
    <property type="entry name" value="AF4/FMR2"/>
</dbReference>
<keyword evidence="6" id="KW-0562">Pair-rule protein</keyword>
<protein>
    <recommendedName>
        <fullName evidence="3">AF4/FMR2 family member lilli</fullName>
    </recommendedName>
    <alternativeName>
        <fullName evidence="12">Protein lilliputian</fullName>
    </alternativeName>
</protein>
<evidence type="ECO:0000256" key="6">
    <source>
        <dbReference type="ARBA" id="ARBA00022788"/>
    </source>
</evidence>
<evidence type="ECO:0000259" key="13">
    <source>
        <dbReference type="Pfam" id="PF18876"/>
    </source>
</evidence>
<evidence type="ECO:0000256" key="1">
    <source>
        <dbReference type="ARBA" id="ARBA00004123"/>
    </source>
</evidence>
<keyword evidence="8" id="KW-0238">DNA-binding</keyword>
<keyword evidence="7" id="KW-0805">Transcription regulation</keyword>
<evidence type="ECO:0000256" key="3">
    <source>
        <dbReference type="ARBA" id="ARBA00021888"/>
    </source>
</evidence>
<dbReference type="PANTHER" id="PTHR10528:SF17">
    <property type="entry name" value="AF4_FMR2 FAMILY MEMBER LILLI"/>
    <property type="match status" value="1"/>
</dbReference>